<comment type="caution">
    <text evidence="2">The sequence shown here is derived from an EMBL/GenBank/DDBJ whole genome shotgun (WGS) entry which is preliminary data.</text>
</comment>
<accession>A0A9W8ZY93</accession>
<dbReference type="OrthoDB" id="3267855at2759"/>
<keyword evidence="1" id="KW-0472">Membrane</keyword>
<protein>
    <submittedName>
        <fullName evidence="2">Uncharacterized protein</fullName>
    </submittedName>
</protein>
<name>A0A9W8ZY93_9AGAR</name>
<keyword evidence="3" id="KW-1185">Reference proteome</keyword>
<feature type="transmembrane region" description="Helical" evidence="1">
    <location>
        <begin position="61"/>
        <end position="80"/>
    </location>
</feature>
<evidence type="ECO:0000313" key="3">
    <source>
        <dbReference type="Proteomes" id="UP001150266"/>
    </source>
</evidence>
<keyword evidence="1" id="KW-0812">Transmembrane</keyword>
<dbReference type="EMBL" id="JAOTPV010000027">
    <property type="protein sequence ID" value="KAJ4470081.1"/>
    <property type="molecule type" value="Genomic_DNA"/>
</dbReference>
<gene>
    <name evidence="2" type="ORF">J3R30DRAFT_1222839</name>
</gene>
<reference evidence="2" key="1">
    <citation type="submission" date="2022-08" db="EMBL/GenBank/DDBJ databases">
        <title>A Global Phylogenomic Analysis of the Shiitake Genus Lentinula.</title>
        <authorList>
            <consortium name="DOE Joint Genome Institute"/>
            <person name="Sierra-Patev S."/>
            <person name="Min B."/>
            <person name="Naranjo-Ortiz M."/>
            <person name="Looney B."/>
            <person name="Konkel Z."/>
            <person name="Slot J.C."/>
            <person name="Sakamoto Y."/>
            <person name="Steenwyk J.L."/>
            <person name="Rokas A."/>
            <person name="Carro J."/>
            <person name="Camarero S."/>
            <person name="Ferreira P."/>
            <person name="Molpeceres G."/>
            <person name="Ruiz-Duenas F.J."/>
            <person name="Serrano A."/>
            <person name="Henrissat B."/>
            <person name="Drula E."/>
            <person name="Hughes K.W."/>
            <person name="Mata J.L."/>
            <person name="Ishikawa N.K."/>
            <person name="Vargas-Isla R."/>
            <person name="Ushijima S."/>
            <person name="Smith C.A."/>
            <person name="Ahrendt S."/>
            <person name="Andreopoulos W."/>
            <person name="He G."/>
            <person name="Labutti K."/>
            <person name="Lipzen A."/>
            <person name="Ng V."/>
            <person name="Riley R."/>
            <person name="Sandor L."/>
            <person name="Barry K."/>
            <person name="Martinez A.T."/>
            <person name="Xiao Y."/>
            <person name="Gibbons J.G."/>
            <person name="Terashima K."/>
            <person name="Grigoriev I.V."/>
            <person name="Hibbett D.S."/>
        </authorList>
    </citation>
    <scope>NUCLEOTIDE SEQUENCE</scope>
    <source>
        <strain evidence="2">JLM2183</strain>
    </source>
</reference>
<keyword evidence="1" id="KW-1133">Transmembrane helix</keyword>
<dbReference type="AlphaFoldDB" id="A0A9W8ZY93"/>
<evidence type="ECO:0000256" key="1">
    <source>
        <dbReference type="SAM" id="Phobius"/>
    </source>
</evidence>
<sequence>MRRLIKHTNVTNDLLSILMVVFEFSSAVLISIRCIQTFKDRRRSLCSEPIKGFWDLTFQQGILYFSFMSVFTTAGVILNFCAPPGFYQRLLNALTLPLSGLLTSRFILHLRKCEHNLSAVERFAVETVNSTAIDGDILSSLIEPYFGWDPVEVDAFVRSPRDS</sequence>
<proteinExistence type="predicted"/>
<organism evidence="2 3">
    <name type="scientific">Lentinula aciculospora</name>
    <dbReference type="NCBI Taxonomy" id="153920"/>
    <lineage>
        <taxon>Eukaryota</taxon>
        <taxon>Fungi</taxon>
        <taxon>Dikarya</taxon>
        <taxon>Basidiomycota</taxon>
        <taxon>Agaricomycotina</taxon>
        <taxon>Agaricomycetes</taxon>
        <taxon>Agaricomycetidae</taxon>
        <taxon>Agaricales</taxon>
        <taxon>Marasmiineae</taxon>
        <taxon>Omphalotaceae</taxon>
        <taxon>Lentinula</taxon>
    </lineage>
</organism>
<feature type="transmembrane region" description="Helical" evidence="1">
    <location>
        <begin position="14"/>
        <end position="35"/>
    </location>
</feature>
<evidence type="ECO:0000313" key="2">
    <source>
        <dbReference type="EMBL" id="KAJ4470081.1"/>
    </source>
</evidence>
<dbReference type="Proteomes" id="UP001150266">
    <property type="component" value="Unassembled WGS sequence"/>
</dbReference>